<dbReference type="Pfam" id="PF07730">
    <property type="entry name" value="HisKA_3"/>
    <property type="match status" value="1"/>
</dbReference>
<dbReference type="InterPro" id="IPR011712">
    <property type="entry name" value="Sig_transdc_His_kin_sub3_dim/P"/>
</dbReference>
<feature type="transmembrane region" description="Helical" evidence="4">
    <location>
        <begin position="149"/>
        <end position="166"/>
    </location>
</feature>
<evidence type="ECO:0000256" key="3">
    <source>
        <dbReference type="ARBA" id="ARBA00023012"/>
    </source>
</evidence>
<proteinExistence type="predicted"/>
<keyword evidence="4" id="KW-0472">Membrane</keyword>
<keyword evidence="1" id="KW-0808">Transferase</keyword>
<evidence type="ECO:0000256" key="1">
    <source>
        <dbReference type="ARBA" id="ARBA00022679"/>
    </source>
</evidence>
<dbReference type="CDD" id="cd16917">
    <property type="entry name" value="HATPase_UhpB-NarQ-NarX-like"/>
    <property type="match status" value="1"/>
</dbReference>
<keyword evidence="2" id="KW-0418">Kinase</keyword>
<keyword evidence="4" id="KW-1133">Transmembrane helix</keyword>
<keyword evidence="4" id="KW-0812">Transmembrane</keyword>
<evidence type="ECO:0000313" key="6">
    <source>
        <dbReference type="EMBL" id="WOC12297.1"/>
    </source>
</evidence>
<dbReference type="Gene3D" id="1.20.5.1930">
    <property type="match status" value="1"/>
</dbReference>
<keyword evidence="3" id="KW-0902">Two-component regulatory system</keyword>
<dbReference type="AlphaFoldDB" id="A0AA97GV65"/>
<dbReference type="GO" id="GO:0046983">
    <property type="term" value="F:protein dimerization activity"/>
    <property type="evidence" value="ECO:0007669"/>
    <property type="project" value="InterPro"/>
</dbReference>
<dbReference type="RefSeq" id="WP_420041544.1">
    <property type="nucleotide sequence ID" value="NZ_CP128986.1"/>
</dbReference>
<evidence type="ECO:0000256" key="2">
    <source>
        <dbReference type="ARBA" id="ARBA00022777"/>
    </source>
</evidence>
<sequence>MTFTPDRWRRLSDPTKYRLYTRLTLEASVIGLAVFAVAAARGHLAVAAILVVSCASALAQFEARPELTGRAPSRSDTWLTVGAAVCFVTAWVCGVAFRAGWDDETARGVGWFVLALASVSTIAFATMRWPVLLVSVLATAAAYGSSADFVQHCAALLTMGAFLVGITRLTMWTLRIVDDLDVARRTEAQLHVAEERLRFARDLHDVVGRGFSTVAVKSELAARLSRAGAAERAAAEMDEVKALAVASMEEMRSLVRGYRDIDLPGEVAGARALLDAAGCRLIVEGDIAAVPATLHETAAWVVREGTTNIVRHSSATTAALSLGRSGMSLSNDGAASDEGEHSGLRGLAERLAHVGGTLTTRSAHDTFTLEIRWETA</sequence>
<protein>
    <recommendedName>
        <fullName evidence="5">Signal transduction histidine kinase subgroup 3 dimerisation and phosphoacceptor domain-containing protein</fullName>
    </recommendedName>
</protein>
<dbReference type="PANTHER" id="PTHR24421">
    <property type="entry name" value="NITRATE/NITRITE SENSOR PROTEIN NARX-RELATED"/>
    <property type="match status" value="1"/>
</dbReference>
<evidence type="ECO:0000259" key="5">
    <source>
        <dbReference type="Pfam" id="PF07730"/>
    </source>
</evidence>
<feature type="transmembrane region" description="Helical" evidence="4">
    <location>
        <begin position="78"/>
        <end position="97"/>
    </location>
</feature>
<dbReference type="InterPro" id="IPR050482">
    <property type="entry name" value="Sensor_HK_TwoCompSys"/>
</dbReference>
<reference evidence="6" key="1">
    <citation type="submission" date="2023-06" db="EMBL/GenBank/DDBJ databases">
        <title>Gordonia sp. nov. and Pseudochrobactrum sp. nov., two species isolated from the burying beetle Nicrophorus vespilloides.</title>
        <authorList>
            <person name="Poehlein A."/>
            <person name="Guzman J."/>
            <person name="Daniel R."/>
            <person name="Vilcinskas A."/>
        </authorList>
    </citation>
    <scope>NUCLEOTIDE SEQUENCE</scope>
    <source>
        <strain evidence="6">MP11Mi</strain>
    </source>
</reference>
<feature type="transmembrane region" description="Helical" evidence="4">
    <location>
        <begin position="29"/>
        <end position="58"/>
    </location>
</feature>
<name>A0AA97GV65_9ACTN</name>
<evidence type="ECO:0000256" key="4">
    <source>
        <dbReference type="SAM" id="Phobius"/>
    </source>
</evidence>
<dbReference type="InterPro" id="IPR036890">
    <property type="entry name" value="HATPase_C_sf"/>
</dbReference>
<feature type="transmembrane region" description="Helical" evidence="4">
    <location>
        <begin position="109"/>
        <end position="129"/>
    </location>
</feature>
<dbReference type="PANTHER" id="PTHR24421:SF63">
    <property type="entry name" value="SENSOR HISTIDINE KINASE DESK"/>
    <property type="match status" value="1"/>
</dbReference>
<dbReference type="GO" id="GO:0016020">
    <property type="term" value="C:membrane"/>
    <property type="evidence" value="ECO:0007669"/>
    <property type="project" value="InterPro"/>
</dbReference>
<accession>A0AA97GV65</accession>
<dbReference type="GO" id="GO:0000155">
    <property type="term" value="F:phosphorelay sensor kinase activity"/>
    <property type="evidence" value="ECO:0007669"/>
    <property type="project" value="InterPro"/>
</dbReference>
<feature type="domain" description="Signal transduction histidine kinase subgroup 3 dimerisation and phosphoacceptor" evidence="5">
    <location>
        <begin position="195"/>
        <end position="261"/>
    </location>
</feature>
<organism evidence="6">
    <name type="scientific">Gordonia sp. MP11Mi</name>
    <dbReference type="NCBI Taxonomy" id="3022769"/>
    <lineage>
        <taxon>Bacteria</taxon>
        <taxon>Bacillati</taxon>
        <taxon>Actinomycetota</taxon>
        <taxon>Actinomycetes</taxon>
        <taxon>Mycobacteriales</taxon>
        <taxon>Gordoniaceae</taxon>
        <taxon>Gordonia</taxon>
    </lineage>
</organism>
<dbReference type="EMBL" id="CP128986">
    <property type="protein sequence ID" value="WOC12297.1"/>
    <property type="molecule type" value="Genomic_DNA"/>
</dbReference>
<dbReference type="Gene3D" id="3.30.565.10">
    <property type="entry name" value="Histidine kinase-like ATPase, C-terminal domain"/>
    <property type="match status" value="1"/>
</dbReference>
<gene>
    <name evidence="6" type="ORF">MP11Mi_13820</name>
</gene>